<dbReference type="Proteomes" id="UP000245699">
    <property type="component" value="Unassembled WGS sequence"/>
</dbReference>
<dbReference type="Gene3D" id="3.90.70.10">
    <property type="entry name" value="Cysteine proteinases"/>
    <property type="match status" value="1"/>
</dbReference>
<dbReference type="PANTHER" id="PTHR43982:SF1">
    <property type="entry name" value="UBIQUITIN CARBOXYL-TERMINAL HYDROLASE 14"/>
    <property type="match status" value="1"/>
</dbReference>
<dbReference type="OrthoDB" id="333239at2759"/>
<dbReference type="GO" id="GO:0004843">
    <property type="term" value="F:cysteine-type deubiquitinase activity"/>
    <property type="evidence" value="ECO:0007669"/>
    <property type="project" value="UniProtKB-UniRule"/>
</dbReference>
<dbReference type="SUPFAM" id="SSF54236">
    <property type="entry name" value="Ubiquitin-like"/>
    <property type="match status" value="1"/>
</dbReference>
<keyword evidence="4 6" id="KW-0378">Hydrolase</keyword>
<dbReference type="InterPro" id="IPR038765">
    <property type="entry name" value="Papain-like_cys_pep_sf"/>
</dbReference>
<comment type="catalytic activity">
    <reaction evidence="1 6">
        <text>Thiol-dependent hydrolysis of ester, thioester, amide, peptide and isopeptide bonds formed by the C-terminal Gly of ubiquitin (a 76-residue protein attached to proteins as an intracellular targeting signal).</text>
        <dbReference type="EC" id="3.4.19.12"/>
    </reaction>
</comment>
<feature type="region of interest" description="Disordered" evidence="7">
    <location>
        <begin position="368"/>
        <end position="398"/>
    </location>
</feature>
<dbReference type="CDD" id="cd16104">
    <property type="entry name" value="Ubl_USP14_like"/>
    <property type="match status" value="1"/>
</dbReference>
<dbReference type="PANTHER" id="PTHR43982">
    <property type="entry name" value="UBIQUITIN CARBOXYL-TERMINAL HYDROLASE"/>
    <property type="match status" value="1"/>
</dbReference>
<keyword evidence="3 6" id="KW-0833">Ubl conjugation pathway</keyword>
<evidence type="ECO:0000259" key="9">
    <source>
        <dbReference type="PROSITE" id="PS50235"/>
    </source>
</evidence>
<dbReference type="GO" id="GO:0016579">
    <property type="term" value="P:protein deubiquitination"/>
    <property type="evidence" value="ECO:0007669"/>
    <property type="project" value="InterPro"/>
</dbReference>
<keyword evidence="5 6" id="KW-0788">Thiol protease</keyword>
<dbReference type="AlphaFoldDB" id="A0A2T9YW96"/>
<dbReference type="PROSITE" id="PS00973">
    <property type="entry name" value="USP_2"/>
    <property type="match status" value="1"/>
</dbReference>
<dbReference type="InterPro" id="IPR029071">
    <property type="entry name" value="Ubiquitin-like_domsf"/>
</dbReference>
<evidence type="ECO:0000256" key="2">
    <source>
        <dbReference type="ARBA" id="ARBA00022670"/>
    </source>
</evidence>
<dbReference type="InterPro" id="IPR001394">
    <property type="entry name" value="Peptidase_C19_UCH"/>
</dbReference>
<dbReference type="SUPFAM" id="SSF54001">
    <property type="entry name" value="Cysteine proteinases"/>
    <property type="match status" value="1"/>
</dbReference>
<feature type="domain" description="USP" evidence="9">
    <location>
        <begin position="104"/>
        <end position="507"/>
    </location>
</feature>
<accession>A0A2T9YW96</accession>
<evidence type="ECO:0000256" key="7">
    <source>
        <dbReference type="SAM" id="MobiDB-lite"/>
    </source>
</evidence>
<evidence type="ECO:0000256" key="5">
    <source>
        <dbReference type="ARBA" id="ARBA00022807"/>
    </source>
</evidence>
<dbReference type="EMBL" id="MBFT01000137">
    <property type="protein sequence ID" value="PVU96611.1"/>
    <property type="molecule type" value="Genomic_DNA"/>
</dbReference>
<evidence type="ECO:0000256" key="1">
    <source>
        <dbReference type="ARBA" id="ARBA00000707"/>
    </source>
</evidence>
<dbReference type="InterPro" id="IPR000626">
    <property type="entry name" value="Ubiquitin-like_dom"/>
</dbReference>
<proteinExistence type="inferred from homology"/>
<dbReference type="GO" id="GO:0061136">
    <property type="term" value="P:regulation of proteasomal protein catabolic process"/>
    <property type="evidence" value="ECO:0007669"/>
    <property type="project" value="TreeGrafter"/>
</dbReference>
<dbReference type="InterPro" id="IPR044635">
    <property type="entry name" value="UBP14-like"/>
</dbReference>
<protein>
    <recommendedName>
        <fullName evidence="6">Ubiquitin carboxyl-terminal hydrolase</fullName>
        <ecNumber evidence="6">3.4.19.12</ecNumber>
    </recommendedName>
</protein>
<comment type="similarity">
    <text evidence="6">Belongs to the peptidase C19 family.</text>
</comment>
<dbReference type="GO" id="GO:0043161">
    <property type="term" value="P:proteasome-mediated ubiquitin-dependent protein catabolic process"/>
    <property type="evidence" value="ECO:0007669"/>
    <property type="project" value="InterPro"/>
</dbReference>
<dbReference type="InterPro" id="IPR028889">
    <property type="entry name" value="USP"/>
</dbReference>
<keyword evidence="11" id="KW-1185">Reference proteome</keyword>
<dbReference type="PROSITE" id="PS50235">
    <property type="entry name" value="USP_3"/>
    <property type="match status" value="1"/>
</dbReference>
<organism evidence="10 11">
    <name type="scientific">Furculomyces boomerangus</name>
    <dbReference type="NCBI Taxonomy" id="61424"/>
    <lineage>
        <taxon>Eukaryota</taxon>
        <taxon>Fungi</taxon>
        <taxon>Fungi incertae sedis</taxon>
        <taxon>Zoopagomycota</taxon>
        <taxon>Kickxellomycotina</taxon>
        <taxon>Harpellomycetes</taxon>
        <taxon>Harpellales</taxon>
        <taxon>Harpellaceae</taxon>
        <taxon>Furculomyces</taxon>
    </lineage>
</organism>
<feature type="compositionally biased region" description="Polar residues" evidence="7">
    <location>
        <begin position="375"/>
        <end position="398"/>
    </location>
</feature>
<name>A0A2T9YW96_9FUNG</name>
<dbReference type="PROSITE" id="PS00972">
    <property type="entry name" value="USP_1"/>
    <property type="match status" value="1"/>
</dbReference>
<gene>
    <name evidence="10" type="ORF">BB559_002314</name>
</gene>
<dbReference type="InterPro" id="IPR018200">
    <property type="entry name" value="USP_CS"/>
</dbReference>
<evidence type="ECO:0000259" key="8">
    <source>
        <dbReference type="PROSITE" id="PS50053"/>
    </source>
</evidence>
<dbReference type="Pfam" id="PF00240">
    <property type="entry name" value="ubiquitin"/>
    <property type="match status" value="1"/>
</dbReference>
<dbReference type="STRING" id="61424.A0A2T9YW96"/>
<evidence type="ECO:0000256" key="6">
    <source>
        <dbReference type="RuleBase" id="RU366025"/>
    </source>
</evidence>
<sequence>MDTVKIIVKWNGKKYDVDVDTTQTGEMLKLQMFSLTGVEPERQKILAKGKLIKDEDDLSKLNFTPNQIVTMMGSVGNVKGPEKPQKFIEDMTYEEITKSLDFPSGLINLGNTCYMSATLQCLLSIKELTKNLNSSSGSYQRIDSQAKLTNSLRDLFNLMNKKQGSVMPLVFLNDLRAVFPNFAQKDREHNTYRQQDAEECWSGLLTVIGDSVKSSQSEANFVNKYMSGELVTTYKCDEAPEEATTERHEPFKKLDCRIDKSVNYLQQGLKMTLVQNLKKHSPTLNRDADYTATSAISRLPMYLTLSYLRFYWKAKESINAKIVKKVKFPFELDMSEFCTKELAEKLRPARDYLRKAYDQIETEQRHSKIAKLTLTEPTSNSTENAPSESTSMDTSQDISGPVYTASGLKDVIDPSFKEDEGCNPTGLYELIAVLTHIGRNANSGHYIAWVKKESTPADSNDNGKKAEGSMWYKFDDDKVSVVKEDEIMKLEGGSDWHTAYITLYRAKEL</sequence>
<evidence type="ECO:0000256" key="4">
    <source>
        <dbReference type="ARBA" id="ARBA00022801"/>
    </source>
</evidence>
<dbReference type="Pfam" id="PF00443">
    <property type="entry name" value="UCH"/>
    <property type="match status" value="1"/>
</dbReference>
<evidence type="ECO:0000313" key="10">
    <source>
        <dbReference type="EMBL" id="PVU96611.1"/>
    </source>
</evidence>
<dbReference type="SMART" id="SM00213">
    <property type="entry name" value="UBQ"/>
    <property type="match status" value="1"/>
</dbReference>
<comment type="caution">
    <text evidence="10">The sequence shown here is derived from an EMBL/GenBank/DDBJ whole genome shotgun (WGS) entry which is preliminary data.</text>
</comment>
<evidence type="ECO:0000313" key="11">
    <source>
        <dbReference type="Proteomes" id="UP000245699"/>
    </source>
</evidence>
<feature type="domain" description="Ubiquitin-like" evidence="8">
    <location>
        <begin position="4"/>
        <end position="72"/>
    </location>
</feature>
<reference evidence="10 11" key="1">
    <citation type="journal article" date="2018" name="MBio">
        <title>Comparative Genomics Reveals the Core Gene Toolbox for the Fungus-Insect Symbiosis.</title>
        <authorList>
            <person name="Wang Y."/>
            <person name="Stata M."/>
            <person name="Wang W."/>
            <person name="Stajich J.E."/>
            <person name="White M.M."/>
            <person name="Moncalvo J.M."/>
        </authorList>
    </citation>
    <scope>NUCLEOTIDE SEQUENCE [LARGE SCALE GENOMIC DNA]</scope>
    <source>
        <strain evidence="10 11">AUS-77-4</strain>
    </source>
</reference>
<dbReference type="GO" id="GO:0070628">
    <property type="term" value="F:proteasome binding"/>
    <property type="evidence" value="ECO:0007669"/>
    <property type="project" value="TreeGrafter"/>
</dbReference>
<dbReference type="EC" id="3.4.19.12" evidence="6"/>
<dbReference type="PROSITE" id="PS50053">
    <property type="entry name" value="UBIQUITIN_2"/>
    <property type="match status" value="1"/>
</dbReference>
<dbReference type="Gene3D" id="3.10.20.90">
    <property type="entry name" value="Phosphatidylinositol 3-kinase Catalytic Subunit, Chain A, domain 1"/>
    <property type="match status" value="1"/>
</dbReference>
<keyword evidence="2 6" id="KW-0645">Protease</keyword>
<evidence type="ECO:0000256" key="3">
    <source>
        <dbReference type="ARBA" id="ARBA00022786"/>
    </source>
</evidence>